<proteinExistence type="predicted"/>
<organism evidence="1 2">
    <name type="scientific">Brachionus plicatilis</name>
    <name type="common">Marine rotifer</name>
    <name type="synonym">Brachionus muelleri</name>
    <dbReference type="NCBI Taxonomy" id="10195"/>
    <lineage>
        <taxon>Eukaryota</taxon>
        <taxon>Metazoa</taxon>
        <taxon>Spiralia</taxon>
        <taxon>Gnathifera</taxon>
        <taxon>Rotifera</taxon>
        <taxon>Eurotatoria</taxon>
        <taxon>Monogononta</taxon>
        <taxon>Pseudotrocha</taxon>
        <taxon>Ploima</taxon>
        <taxon>Brachionidae</taxon>
        <taxon>Brachionus</taxon>
    </lineage>
</organism>
<comment type="caution">
    <text evidence="1">The sequence shown here is derived from an EMBL/GenBank/DDBJ whole genome shotgun (WGS) entry which is preliminary data.</text>
</comment>
<accession>A0A3M7SP91</accession>
<sequence length="86" mass="10127">MCFLLIKKSKFNFFCTIKCVNIEFKNFAFKLYIIQAMLLKPKLFMLHLVLPNLQLVFQSIIKFLRLINVAECVPRNLGSKKSDQKI</sequence>
<protein>
    <submittedName>
        <fullName evidence="1">Uncharacterized protein</fullName>
    </submittedName>
</protein>
<evidence type="ECO:0000313" key="2">
    <source>
        <dbReference type="Proteomes" id="UP000276133"/>
    </source>
</evidence>
<dbReference type="AlphaFoldDB" id="A0A3M7SP91"/>
<keyword evidence="2" id="KW-1185">Reference proteome</keyword>
<reference evidence="1 2" key="1">
    <citation type="journal article" date="2018" name="Sci. Rep.">
        <title>Genomic signatures of local adaptation to the degree of environmental predictability in rotifers.</title>
        <authorList>
            <person name="Franch-Gras L."/>
            <person name="Hahn C."/>
            <person name="Garcia-Roger E.M."/>
            <person name="Carmona M.J."/>
            <person name="Serra M."/>
            <person name="Gomez A."/>
        </authorList>
    </citation>
    <scope>NUCLEOTIDE SEQUENCE [LARGE SCALE GENOMIC DNA]</scope>
    <source>
        <strain evidence="1">HYR1</strain>
    </source>
</reference>
<gene>
    <name evidence="1" type="ORF">BpHYR1_034791</name>
</gene>
<evidence type="ECO:0000313" key="1">
    <source>
        <dbReference type="EMBL" id="RNA37440.1"/>
    </source>
</evidence>
<dbReference type="Proteomes" id="UP000276133">
    <property type="component" value="Unassembled WGS sequence"/>
</dbReference>
<dbReference type="EMBL" id="REGN01001045">
    <property type="protein sequence ID" value="RNA37440.1"/>
    <property type="molecule type" value="Genomic_DNA"/>
</dbReference>
<name>A0A3M7SP91_BRAPC</name>